<evidence type="ECO:0000313" key="3">
    <source>
        <dbReference type="Proteomes" id="UP001596512"/>
    </source>
</evidence>
<proteinExistence type="predicted"/>
<keyword evidence="3" id="KW-1185">Reference proteome</keyword>
<feature type="compositionally biased region" description="Acidic residues" evidence="1">
    <location>
        <begin position="475"/>
        <end position="486"/>
    </location>
</feature>
<evidence type="ECO:0008006" key="4">
    <source>
        <dbReference type="Google" id="ProtNLM"/>
    </source>
</evidence>
<feature type="region of interest" description="Disordered" evidence="1">
    <location>
        <begin position="473"/>
        <end position="496"/>
    </location>
</feature>
<name>A0ABW2TTH3_9PSEU</name>
<accession>A0ABW2TTH3</accession>
<dbReference type="Proteomes" id="UP001596512">
    <property type="component" value="Unassembled WGS sequence"/>
</dbReference>
<feature type="compositionally biased region" description="Basic and acidic residues" evidence="1">
    <location>
        <begin position="279"/>
        <end position="290"/>
    </location>
</feature>
<evidence type="ECO:0000256" key="1">
    <source>
        <dbReference type="SAM" id="MobiDB-lite"/>
    </source>
</evidence>
<evidence type="ECO:0000313" key="2">
    <source>
        <dbReference type="EMBL" id="MFC7617175.1"/>
    </source>
</evidence>
<feature type="region of interest" description="Disordered" evidence="1">
    <location>
        <begin position="253"/>
        <end position="380"/>
    </location>
</feature>
<protein>
    <recommendedName>
        <fullName evidence="4">Excreted virulence factor EspC, type VII ESX diderm</fullName>
    </recommendedName>
</protein>
<sequence>MAFEVRTSALRELAGLLDRAREDADLIKAHFGRIRDFAGGEGVLNQVVGGHHAVHQAVDHWLGALAHPTLAAVSQAVAESATYYDHTDAASAEKLDNSYPATDVTRVRERLGAGRLDMPAGYAPFREITEPAAFLAEPKDYTVELDGSPNWWDVMSPMAQIGAALETVTEVAVWLGWLQSPIDPQAEIVKPFVGDWAGVRAAADVMRDVAAAVHAVANNITWASQNTEAVWRGNAGAGAAAYLVELADPVDGFRAPAHPGRRLRRGVRRDGGAARRRGEHPQPDRGRRDPGGGVRGVRRGRGVDRSGHADRAPAGGARRVQGPPGGRRHPVPDGGHREAGRPDERAEGVADGVRRPPERRAAARPARPDRHPAEVGGPVTARFPADIKGLVDLARGTPWERVVADEAALEQVLVKEMAASADPLTKEIGAGLADGSMTWRTVASTSAYAEFVGRGLDALRSYDFEQLANALADGGVEEADEEDPDEPLWQGFGGHR</sequence>
<gene>
    <name evidence="2" type="ORF">ACFQV2_30870</name>
</gene>
<comment type="caution">
    <text evidence="2">The sequence shown here is derived from an EMBL/GenBank/DDBJ whole genome shotgun (WGS) entry which is preliminary data.</text>
</comment>
<organism evidence="2 3">
    <name type="scientific">Actinokineospora soli</name>
    <dbReference type="NCBI Taxonomy" id="1048753"/>
    <lineage>
        <taxon>Bacteria</taxon>
        <taxon>Bacillati</taxon>
        <taxon>Actinomycetota</taxon>
        <taxon>Actinomycetes</taxon>
        <taxon>Pseudonocardiales</taxon>
        <taxon>Pseudonocardiaceae</taxon>
        <taxon>Actinokineospora</taxon>
    </lineage>
</organism>
<feature type="compositionally biased region" description="Basic and acidic residues" evidence="1">
    <location>
        <begin position="301"/>
        <end position="311"/>
    </location>
</feature>
<dbReference type="EMBL" id="JBHTEY010000004">
    <property type="protein sequence ID" value="MFC7617175.1"/>
    <property type="molecule type" value="Genomic_DNA"/>
</dbReference>
<feature type="compositionally biased region" description="Basic and acidic residues" evidence="1">
    <location>
        <begin position="330"/>
        <end position="373"/>
    </location>
</feature>
<reference evidence="3" key="1">
    <citation type="journal article" date="2019" name="Int. J. Syst. Evol. Microbiol.">
        <title>The Global Catalogue of Microorganisms (GCM) 10K type strain sequencing project: providing services to taxonomists for standard genome sequencing and annotation.</title>
        <authorList>
            <consortium name="The Broad Institute Genomics Platform"/>
            <consortium name="The Broad Institute Genome Sequencing Center for Infectious Disease"/>
            <person name="Wu L."/>
            <person name="Ma J."/>
        </authorList>
    </citation>
    <scope>NUCLEOTIDE SEQUENCE [LARGE SCALE GENOMIC DNA]</scope>
    <source>
        <strain evidence="3">JCM 17695</strain>
    </source>
</reference>